<keyword evidence="2" id="KW-0472">Membrane</keyword>
<dbReference type="EMBL" id="CAJNOI010000248">
    <property type="protein sequence ID" value="CAF1208196.1"/>
    <property type="molecule type" value="Genomic_DNA"/>
</dbReference>
<organism evidence="4 5">
    <name type="scientific">Adineta steineri</name>
    <dbReference type="NCBI Taxonomy" id="433720"/>
    <lineage>
        <taxon>Eukaryota</taxon>
        <taxon>Metazoa</taxon>
        <taxon>Spiralia</taxon>
        <taxon>Gnathifera</taxon>
        <taxon>Rotifera</taxon>
        <taxon>Eurotatoria</taxon>
        <taxon>Bdelloidea</taxon>
        <taxon>Adinetida</taxon>
        <taxon>Adinetidae</taxon>
        <taxon>Adineta</taxon>
    </lineage>
</organism>
<dbReference type="AlphaFoldDB" id="A0A815S6D5"/>
<evidence type="ECO:0000313" key="5">
    <source>
        <dbReference type="Proteomes" id="UP000663832"/>
    </source>
</evidence>
<feature type="transmembrane region" description="Helical" evidence="2">
    <location>
        <begin position="28"/>
        <end position="50"/>
    </location>
</feature>
<evidence type="ECO:0000256" key="2">
    <source>
        <dbReference type="SAM" id="Phobius"/>
    </source>
</evidence>
<dbReference type="OrthoDB" id="9998233at2759"/>
<accession>A0A815S6D5</accession>
<dbReference type="Proteomes" id="UP000663877">
    <property type="component" value="Unassembled WGS sequence"/>
</dbReference>
<protein>
    <recommendedName>
        <fullName evidence="6">Pentapeptide repeat-containing protein</fullName>
    </recommendedName>
</protein>
<gene>
    <name evidence="3" type="ORF">BJG266_LOCUS27293</name>
    <name evidence="4" type="ORF">QVE165_LOCUS42526</name>
</gene>
<name>A0A815S6D5_9BILA</name>
<proteinExistence type="predicted"/>
<dbReference type="SUPFAM" id="SSF141571">
    <property type="entry name" value="Pentapeptide repeat-like"/>
    <property type="match status" value="2"/>
</dbReference>
<keyword evidence="2" id="KW-1133">Transmembrane helix</keyword>
<dbReference type="Pfam" id="PF00805">
    <property type="entry name" value="Pentapeptide"/>
    <property type="match status" value="2"/>
</dbReference>
<comment type="caution">
    <text evidence="4">The sequence shown here is derived from an EMBL/GenBank/DDBJ whole genome shotgun (WGS) entry which is preliminary data.</text>
</comment>
<dbReference type="InterPro" id="IPR001646">
    <property type="entry name" value="5peptide_repeat"/>
</dbReference>
<sequence>MDTSLNSDVRSPIPINLNQRRCLNKHDWLELISNAAIPLMIGVISLWIAINQQNVTQTNRDKDAAQTAELRKQDVEIARLQRDEDKETARLQRAEDKETARLQREEDQRTSRLQREEDRDTARLQRAEDKENARLQRELELNMTNDQRIQDYALAENQRNISEQQRAREFEVAYKNRLNDLKLEDDYQKESALLEYQDDLATLLLDNGLLLRDPNSKWWFTLQMKTEAVLRQLDPPHRTILIHTLLESTVLDIIVDYEQSILYKANLSGVEFGQSLDEIHENLCTRYDMLSAAEADVRYASFRGICLYHSPYFAYSNLDYTDWSFSTLDNVHFENETSMNGVKFTGAVLTDVRFDKTIIMKQASFQYNIACSHCQFLKTSFLGARLDHSNFLESTFLSLDMADVNMINGSFTASIFENVKLDRANLSGAILRACIFYSVSMINCSLSGAILNKTKFSGANLTGCTGLTQQQIAVISNLYETTLPNGTFIKGKQVTL</sequence>
<keyword evidence="2" id="KW-0812">Transmembrane</keyword>
<evidence type="ECO:0000313" key="4">
    <source>
        <dbReference type="EMBL" id="CAF1485547.1"/>
    </source>
</evidence>
<dbReference type="Gene3D" id="2.160.20.80">
    <property type="entry name" value="E3 ubiquitin-protein ligase SopA"/>
    <property type="match status" value="2"/>
</dbReference>
<dbReference type="Proteomes" id="UP000663832">
    <property type="component" value="Unassembled WGS sequence"/>
</dbReference>
<evidence type="ECO:0000256" key="1">
    <source>
        <dbReference type="SAM" id="MobiDB-lite"/>
    </source>
</evidence>
<keyword evidence="5" id="KW-1185">Reference proteome</keyword>
<dbReference type="EMBL" id="CAJNOM010000526">
    <property type="protein sequence ID" value="CAF1485547.1"/>
    <property type="molecule type" value="Genomic_DNA"/>
</dbReference>
<evidence type="ECO:0008006" key="6">
    <source>
        <dbReference type="Google" id="ProtNLM"/>
    </source>
</evidence>
<dbReference type="PANTHER" id="PTHR14136:SF17">
    <property type="entry name" value="BTB_POZ DOMAIN-CONTAINING PROTEIN KCTD9"/>
    <property type="match status" value="1"/>
</dbReference>
<feature type="region of interest" description="Disordered" evidence="1">
    <location>
        <begin position="86"/>
        <end position="131"/>
    </location>
</feature>
<dbReference type="InterPro" id="IPR051082">
    <property type="entry name" value="Pentapeptide-BTB/POZ_domain"/>
</dbReference>
<reference evidence="4" key="1">
    <citation type="submission" date="2021-02" db="EMBL/GenBank/DDBJ databases">
        <authorList>
            <person name="Nowell W R."/>
        </authorList>
    </citation>
    <scope>NUCLEOTIDE SEQUENCE</scope>
</reference>
<dbReference type="PANTHER" id="PTHR14136">
    <property type="entry name" value="BTB_POZ DOMAIN-CONTAINING PROTEIN KCTD9"/>
    <property type="match status" value="1"/>
</dbReference>
<evidence type="ECO:0000313" key="3">
    <source>
        <dbReference type="EMBL" id="CAF1208196.1"/>
    </source>
</evidence>